<dbReference type="Pfam" id="PF01408">
    <property type="entry name" value="GFO_IDH_MocA"/>
    <property type="match status" value="1"/>
</dbReference>
<dbReference type="InterPro" id="IPR000683">
    <property type="entry name" value="Gfo/Idh/MocA-like_OxRdtase_N"/>
</dbReference>
<evidence type="ECO:0000259" key="2">
    <source>
        <dbReference type="Pfam" id="PF22725"/>
    </source>
</evidence>
<reference evidence="3 4" key="1">
    <citation type="submission" date="2018-10" db="EMBL/GenBank/DDBJ databases">
        <title>Cohnella sp. M2MS4P-1, whole genome shotgun sequence.</title>
        <authorList>
            <person name="Tuo L."/>
        </authorList>
    </citation>
    <scope>NUCLEOTIDE SEQUENCE [LARGE SCALE GENOMIC DNA]</scope>
    <source>
        <strain evidence="3 4">M2MS4P-1</strain>
    </source>
</reference>
<dbReference type="InterPro" id="IPR055170">
    <property type="entry name" value="GFO_IDH_MocA-like_dom"/>
</dbReference>
<dbReference type="InterPro" id="IPR036291">
    <property type="entry name" value="NAD(P)-bd_dom_sf"/>
</dbReference>
<dbReference type="Pfam" id="PF22725">
    <property type="entry name" value="GFO_IDH_MocA_C3"/>
    <property type="match status" value="1"/>
</dbReference>
<dbReference type="Gene3D" id="3.40.50.720">
    <property type="entry name" value="NAD(P)-binding Rossmann-like Domain"/>
    <property type="match status" value="1"/>
</dbReference>
<protein>
    <submittedName>
        <fullName evidence="3">Gfo/Idh/MocA family oxidoreductase</fullName>
    </submittedName>
</protein>
<dbReference type="SUPFAM" id="SSF55347">
    <property type="entry name" value="Glyceraldehyde-3-phosphate dehydrogenase-like, C-terminal domain"/>
    <property type="match status" value="1"/>
</dbReference>
<gene>
    <name evidence="3" type="ORF">D7Z26_21460</name>
</gene>
<comment type="caution">
    <text evidence="3">The sequence shown here is derived from an EMBL/GenBank/DDBJ whole genome shotgun (WGS) entry which is preliminary data.</text>
</comment>
<dbReference type="PANTHER" id="PTHR43249">
    <property type="entry name" value="UDP-N-ACETYL-2-AMINO-2-DEOXY-D-GLUCURONATE OXIDASE"/>
    <property type="match status" value="1"/>
</dbReference>
<dbReference type="AlphaFoldDB" id="A0A494XDQ0"/>
<proteinExistence type="predicted"/>
<feature type="domain" description="Gfo/Idh/MocA-like oxidoreductase N-terminal" evidence="1">
    <location>
        <begin position="2"/>
        <end position="119"/>
    </location>
</feature>
<accession>A0A494XDQ0</accession>
<dbReference type="Proteomes" id="UP000282076">
    <property type="component" value="Unassembled WGS sequence"/>
</dbReference>
<dbReference type="EMBL" id="RBZM01000009">
    <property type="protein sequence ID" value="RKP48927.1"/>
    <property type="molecule type" value="Genomic_DNA"/>
</dbReference>
<dbReference type="InterPro" id="IPR052515">
    <property type="entry name" value="Gfo/Idh/MocA_Oxidoreductase"/>
</dbReference>
<dbReference type="SUPFAM" id="SSF51735">
    <property type="entry name" value="NAD(P)-binding Rossmann-fold domains"/>
    <property type="match status" value="1"/>
</dbReference>
<dbReference type="PANTHER" id="PTHR43249:SF1">
    <property type="entry name" value="D-GLUCOSIDE 3-DEHYDROGENASE"/>
    <property type="match status" value="1"/>
</dbReference>
<name>A0A494XDQ0_9BACL</name>
<dbReference type="GO" id="GO:0000166">
    <property type="term" value="F:nucleotide binding"/>
    <property type="evidence" value="ECO:0007669"/>
    <property type="project" value="InterPro"/>
</dbReference>
<organism evidence="3 4">
    <name type="scientific">Cohnella endophytica</name>
    <dbReference type="NCBI Taxonomy" id="2419778"/>
    <lineage>
        <taxon>Bacteria</taxon>
        <taxon>Bacillati</taxon>
        <taxon>Bacillota</taxon>
        <taxon>Bacilli</taxon>
        <taxon>Bacillales</taxon>
        <taxon>Paenibacillaceae</taxon>
        <taxon>Cohnella</taxon>
    </lineage>
</organism>
<evidence type="ECO:0000259" key="1">
    <source>
        <dbReference type="Pfam" id="PF01408"/>
    </source>
</evidence>
<evidence type="ECO:0000313" key="3">
    <source>
        <dbReference type="EMBL" id="RKP48927.1"/>
    </source>
</evidence>
<feature type="domain" description="GFO/IDH/MocA-like oxidoreductase" evidence="2">
    <location>
        <begin position="132"/>
        <end position="249"/>
    </location>
</feature>
<dbReference type="OrthoDB" id="9815825at2"/>
<evidence type="ECO:0000313" key="4">
    <source>
        <dbReference type="Proteomes" id="UP000282076"/>
    </source>
</evidence>
<dbReference type="Gene3D" id="3.30.360.10">
    <property type="entry name" value="Dihydrodipicolinate Reductase, domain 2"/>
    <property type="match status" value="1"/>
</dbReference>
<dbReference type="RefSeq" id="WP_120979065.1">
    <property type="nucleotide sequence ID" value="NZ_RBZM01000009.1"/>
</dbReference>
<keyword evidence="4" id="KW-1185">Reference proteome</keyword>
<sequence>MIGVGVVGTGFWSKMTHLPAFASIDGFELKAVASGNIANAYAVAEQYGIPAVHQSYMELIRNPNVGVVDICTPNHLHADIAISAFAEGKDVICIKPLATTVEDAYRMVNEADKRGCKLYYAENVPFIPALDKLKGLIDSGLYGSLFRFKACEGIGSLHASWFSDPERAGGGSIIDMAVHGLSFLQWMAGGKRAVKIHAEAGTFVHPQKAEDTSVIVIRYEDGSIGQTEDSWSLAGGYDSRFEVFGTKGHALVDLLYSHPIRSVIGSSVEGGATASQLHSVDDHFVKDGHLNMMTHFRDCLLNDAVSCRSTGAHGYEIMQWVDAAYRSVESGLPVQLTI</sequence>